<dbReference type="InterPro" id="IPR012674">
    <property type="entry name" value="Calycin"/>
</dbReference>
<dbReference type="Proteomes" id="UP000887540">
    <property type="component" value="Unplaced"/>
</dbReference>
<organism evidence="1 2">
    <name type="scientific">Acrobeloides nanus</name>
    <dbReference type="NCBI Taxonomy" id="290746"/>
    <lineage>
        <taxon>Eukaryota</taxon>
        <taxon>Metazoa</taxon>
        <taxon>Ecdysozoa</taxon>
        <taxon>Nematoda</taxon>
        <taxon>Chromadorea</taxon>
        <taxon>Rhabditida</taxon>
        <taxon>Tylenchina</taxon>
        <taxon>Cephalobomorpha</taxon>
        <taxon>Cephaloboidea</taxon>
        <taxon>Cephalobidae</taxon>
        <taxon>Acrobeloides</taxon>
    </lineage>
</organism>
<name>A0A914EFR1_9BILA</name>
<evidence type="ECO:0000313" key="2">
    <source>
        <dbReference type="WBParaSite" id="ACRNAN_scaffold7998.g19752.t1"/>
    </source>
</evidence>
<dbReference type="AlphaFoldDB" id="A0A914EFR1"/>
<evidence type="ECO:0000313" key="1">
    <source>
        <dbReference type="Proteomes" id="UP000887540"/>
    </source>
</evidence>
<dbReference type="Gene3D" id="2.40.128.20">
    <property type="match status" value="1"/>
</dbReference>
<dbReference type="WBParaSite" id="ACRNAN_scaffold7998.g19752.t1">
    <property type="protein sequence ID" value="ACRNAN_scaffold7998.g19752.t1"/>
    <property type="gene ID" value="ACRNAN_scaffold7998.g19752"/>
</dbReference>
<keyword evidence="1" id="KW-1185">Reference proteome</keyword>
<accession>A0A914EFR1</accession>
<proteinExistence type="predicted"/>
<dbReference type="SUPFAM" id="SSF50814">
    <property type="entry name" value="Lipocalins"/>
    <property type="match status" value="1"/>
</dbReference>
<sequence>METGYFYLTKNLDEYKFEIIGKPGNIIYQFKLNEEFEGVGFDGHKHKIKFVVENEDFVEVHEYLDGPRKEKPRVEHDSMMSHGLVVPRNEMKMF</sequence>
<reference evidence="2" key="1">
    <citation type="submission" date="2022-11" db="UniProtKB">
        <authorList>
            <consortium name="WormBaseParasite"/>
        </authorList>
    </citation>
    <scope>IDENTIFICATION</scope>
</reference>
<protein>
    <submittedName>
        <fullName evidence="2">Uncharacterized protein</fullName>
    </submittedName>
</protein>